<gene>
    <name evidence="1" type="ORF">HD556DRAFT_1311724</name>
</gene>
<accession>A0A9P7DDX5</accession>
<evidence type="ECO:0000313" key="2">
    <source>
        <dbReference type="Proteomes" id="UP000719766"/>
    </source>
</evidence>
<protein>
    <submittedName>
        <fullName evidence="1">Uncharacterized protein</fullName>
    </submittedName>
</protein>
<reference evidence="1" key="1">
    <citation type="journal article" date="2020" name="New Phytol.">
        <title>Comparative genomics reveals dynamic genome evolution in host specialist ectomycorrhizal fungi.</title>
        <authorList>
            <person name="Lofgren L.A."/>
            <person name="Nguyen N.H."/>
            <person name="Vilgalys R."/>
            <person name="Ruytinx J."/>
            <person name="Liao H.L."/>
            <person name="Branco S."/>
            <person name="Kuo A."/>
            <person name="LaButti K."/>
            <person name="Lipzen A."/>
            <person name="Andreopoulos W."/>
            <person name="Pangilinan J."/>
            <person name="Riley R."/>
            <person name="Hundley H."/>
            <person name="Na H."/>
            <person name="Barry K."/>
            <person name="Grigoriev I.V."/>
            <person name="Stajich J.E."/>
            <person name="Kennedy P.G."/>
        </authorList>
    </citation>
    <scope>NUCLEOTIDE SEQUENCE</scope>
    <source>
        <strain evidence="1">S12</strain>
    </source>
</reference>
<name>A0A9P7DDX5_9AGAM</name>
<evidence type="ECO:0000313" key="1">
    <source>
        <dbReference type="EMBL" id="KAG1788979.1"/>
    </source>
</evidence>
<dbReference type="RefSeq" id="XP_041156126.1">
    <property type="nucleotide sequence ID" value="XM_041300568.1"/>
</dbReference>
<proteinExistence type="predicted"/>
<dbReference type="AlphaFoldDB" id="A0A9P7DDX5"/>
<dbReference type="EMBL" id="JABBWE010000063">
    <property type="protein sequence ID" value="KAG1788979.1"/>
    <property type="molecule type" value="Genomic_DNA"/>
</dbReference>
<organism evidence="1 2">
    <name type="scientific">Suillus plorans</name>
    <dbReference type="NCBI Taxonomy" id="116603"/>
    <lineage>
        <taxon>Eukaryota</taxon>
        <taxon>Fungi</taxon>
        <taxon>Dikarya</taxon>
        <taxon>Basidiomycota</taxon>
        <taxon>Agaricomycotina</taxon>
        <taxon>Agaricomycetes</taxon>
        <taxon>Agaricomycetidae</taxon>
        <taxon>Boletales</taxon>
        <taxon>Suillineae</taxon>
        <taxon>Suillaceae</taxon>
        <taxon>Suillus</taxon>
    </lineage>
</organism>
<keyword evidence="2" id="KW-1185">Reference proteome</keyword>
<sequence>MVTVSTSKVKRIRAKLTDIQKAARRAKLVKLTDAITTAQDTYQEEACAIAKDNGRQKLNEENEGHAPGDLLKLPAFIKAHSSKLTSAHLRLTLVDKNRLRENINTYRQSHVKVTRANPKALQKDVNATFKTMQTEWASIQARMGLDGMYLAVRGDVEQYHEPKLFYTAKVGSFIKDVLGMEPKHFALKVESWVVGDFDSAGTVSQRLSLTKLVSLCRQHIQDGLDIIIPTLRHPPKKKVKMNYNNYEGKIVETYGVALENEHAHGQSSQVTSS</sequence>
<comment type="caution">
    <text evidence="1">The sequence shown here is derived from an EMBL/GenBank/DDBJ whole genome shotgun (WGS) entry which is preliminary data.</text>
</comment>
<dbReference type="GeneID" id="64594332"/>
<dbReference type="Proteomes" id="UP000719766">
    <property type="component" value="Unassembled WGS sequence"/>
</dbReference>
<dbReference type="OrthoDB" id="3253416at2759"/>